<dbReference type="PROSITE" id="PS50206">
    <property type="entry name" value="RHODANESE_3"/>
    <property type="match status" value="1"/>
</dbReference>
<dbReference type="PANTHER" id="PTHR10953">
    <property type="entry name" value="UBIQUITIN-ACTIVATING ENZYME E1"/>
    <property type="match status" value="1"/>
</dbReference>
<protein>
    <submittedName>
        <fullName evidence="3">Molybdopterin-synthase adenylyltransferase MoeB</fullName>
    </submittedName>
</protein>
<dbReference type="NCBIfam" id="NF004281">
    <property type="entry name" value="PRK05690.1"/>
    <property type="match status" value="1"/>
</dbReference>
<dbReference type="RefSeq" id="WP_248205794.1">
    <property type="nucleotide sequence ID" value="NZ_JALNMH010000003.1"/>
</dbReference>
<dbReference type="Proteomes" id="UP001431449">
    <property type="component" value="Unassembled WGS sequence"/>
</dbReference>
<dbReference type="PANTHER" id="PTHR10953:SF102">
    <property type="entry name" value="ADENYLYLTRANSFERASE AND SULFURTRANSFERASE MOCS3"/>
    <property type="match status" value="1"/>
</dbReference>
<accession>A0ABT0GG38</accession>
<evidence type="ECO:0000256" key="1">
    <source>
        <dbReference type="SAM" id="MobiDB-lite"/>
    </source>
</evidence>
<comment type="caution">
    <text evidence="3">The sequence shown here is derived from an EMBL/GenBank/DDBJ whole genome shotgun (WGS) entry which is preliminary data.</text>
</comment>
<name>A0ABT0GG38_9GAMM</name>
<dbReference type="CDD" id="cd00757">
    <property type="entry name" value="ThiF_MoeB_HesA_family"/>
    <property type="match status" value="1"/>
</dbReference>
<feature type="region of interest" description="Disordered" evidence="1">
    <location>
        <begin position="28"/>
        <end position="53"/>
    </location>
</feature>
<dbReference type="InterPro" id="IPR035985">
    <property type="entry name" value="Ubiquitin-activating_enz"/>
</dbReference>
<sequence>MDAQTLLDRLRREIGEIGADEAAAQAASGKRTLVDVREEPERAAGAPDPSMSLPRSRLELRLAESGLGAEQPLALICASGSRSLLAAETLRQIGFSDVRSVAGGFDAWKAAGLPVARGGLDADASDRYSRHLRLPEIGLDGQGKLAAARVLVVGAGGLGSPCLLYLAAAGVGELRVVDDDRVERSNLQRQVLHNDARIGIAKAESARATLEALNPRIRVDARVGRLGEDNVDALVADCDLVVDGSDNLSTRYLLSDRCVVLRKPLVYAAVHRFEGQVTVFDAGRRRGQSPCYRCLFPLPPERDAAPNCAEVGVLGAVPGVLGLLQATEALKLILGLGESLDGRLLCVDLLSMEFRSLRLRPDPDCPACGAGGAPLSVPGQVCASDGAG</sequence>
<dbReference type="InterPro" id="IPR000594">
    <property type="entry name" value="ThiF_NAD_FAD-bd"/>
</dbReference>
<gene>
    <name evidence="3" type="primary">moeB</name>
    <name evidence="3" type="ORF">M0G41_04765</name>
</gene>
<proteinExistence type="predicted"/>
<keyword evidence="3" id="KW-0548">Nucleotidyltransferase</keyword>
<feature type="compositionally biased region" description="Basic and acidic residues" evidence="1">
    <location>
        <begin position="32"/>
        <end position="42"/>
    </location>
</feature>
<dbReference type="Pfam" id="PF00899">
    <property type="entry name" value="ThiF"/>
    <property type="match status" value="1"/>
</dbReference>
<dbReference type="SUPFAM" id="SSF52821">
    <property type="entry name" value="Rhodanese/Cell cycle control phosphatase"/>
    <property type="match status" value="1"/>
</dbReference>
<dbReference type="GO" id="GO:0016779">
    <property type="term" value="F:nucleotidyltransferase activity"/>
    <property type="evidence" value="ECO:0007669"/>
    <property type="project" value="UniProtKB-KW"/>
</dbReference>
<keyword evidence="3" id="KW-0808">Transferase</keyword>
<dbReference type="EMBL" id="JALNMH010000003">
    <property type="protein sequence ID" value="MCK7592980.1"/>
    <property type="molecule type" value="Genomic_DNA"/>
</dbReference>
<dbReference type="InterPro" id="IPR001763">
    <property type="entry name" value="Rhodanese-like_dom"/>
</dbReference>
<organism evidence="3 4">
    <name type="scientific">Pseudomarimonas salicorniae</name>
    <dbReference type="NCBI Taxonomy" id="2933270"/>
    <lineage>
        <taxon>Bacteria</taxon>
        <taxon>Pseudomonadati</taxon>
        <taxon>Pseudomonadota</taxon>
        <taxon>Gammaproteobacteria</taxon>
        <taxon>Lysobacterales</taxon>
        <taxon>Lysobacteraceae</taxon>
        <taxon>Pseudomarimonas</taxon>
    </lineage>
</organism>
<keyword evidence="4" id="KW-1185">Reference proteome</keyword>
<reference evidence="3" key="1">
    <citation type="submission" date="2022-04" db="EMBL/GenBank/DDBJ databases">
        <title>Lysobacter sp. CAU 1642 isolated from sea sand.</title>
        <authorList>
            <person name="Kim W."/>
        </authorList>
    </citation>
    <scope>NUCLEOTIDE SEQUENCE</scope>
    <source>
        <strain evidence="3">CAU 1642</strain>
    </source>
</reference>
<dbReference type="Gene3D" id="3.40.250.10">
    <property type="entry name" value="Rhodanese-like domain"/>
    <property type="match status" value="1"/>
</dbReference>
<dbReference type="SUPFAM" id="SSF69572">
    <property type="entry name" value="Activating enzymes of the ubiquitin-like proteins"/>
    <property type="match status" value="1"/>
</dbReference>
<dbReference type="SMART" id="SM00450">
    <property type="entry name" value="RHOD"/>
    <property type="match status" value="1"/>
</dbReference>
<dbReference type="InterPro" id="IPR036873">
    <property type="entry name" value="Rhodanese-like_dom_sf"/>
</dbReference>
<feature type="domain" description="Rhodanese" evidence="2">
    <location>
        <begin position="27"/>
        <end position="117"/>
    </location>
</feature>
<dbReference type="NCBIfam" id="NF006444">
    <property type="entry name" value="PRK08762.1"/>
    <property type="match status" value="1"/>
</dbReference>
<evidence type="ECO:0000313" key="4">
    <source>
        <dbReference type="Proteomes" id="UP001431449"/>
    </source>
</evidence>
<dbReference type="Gene3D" id="3.40.50.720">
    <property type="entry name" value="NAD(P)-binding Rossmann-like Domain"/>
    <property type="match status" value="1"/>
</dbReference>
<dbReference type="Pfam" id="PF00581">
    <property type="entry name" value="Rhodanese"/>
    <property type="match status" value="1"/>
</dbReference>
<evidence type="ECO:0000313" key="3">
    <source>
        <dbReference type="EMBL" id="MCK7592980.1"/>
    </source>
</evidence>
<dbReference type="CDD" id="cd00158">
    <property type="entry name" value="RHOD"/>
    <property type="match status" value="1"/>
</dbReference>
<dbReference type="InterPro" id="IPR045886">
    <property type="entry name" value="ThiF/MoeB/HesA"/>
</dbReference>
<evidence type="ECO:0000259" key="2">
    <source>
        <dbReference type="PROSITE" id="PS50206"/>
    </source>
</evidence>